<feature type="transmembrane region" description="Helical" evidence="1">
    <location>
        <begin position="48"/>
        <end position="68"/>
    </location>
</feature>
<dbReference type="EMBL" id="CP011390">
    <property type="protein sequence ID" value="ANE52432.1"/>
    <property type="molecule type" value="Genomic_DNA"/>
</dbReference>
<keyword evidence="1" id="KW-0812">Transmembrane</keyword>
<dbReference type="PATRIC" id="fig|1492898.3.peg.4360"/>
<feature type="transmembrane region" description="Helical" evidence="1">
    <location>
        <begin position="154"/>
        <end position="173"/>
    </location>
</feature>
<evidence type="ECO:0000313" key="3">
    <source>
        <dbReference type="Proteomes" id="UP000077177"/>
    </source>
</evidence>
<gene>
    <name evidence="2" type="ORF">SY85_20050</name>
</gene>
<reference evidence="2 3" key="2">
    <citation type="journal article" date="2016" name="Int. J. Syst. Evol. Microbiol.">
        <title>Flavisolibacter tropicus sp. nov., isolated from tropical soil.</title>
        <authorList>
            <person name="Lee J.J."/>
            <person name="Kang M.S."/>
            <person name="Kim G.S."/>
            <person name="Lee C.S."/>
            <person name="Lim S."/>
            <person name="Lee J."/>
            <person name="Roh S.H."/>
            <person name="Kang H."/>
            <person name="Ha J.M."/>
            <person name="Bae S."/>
            <person name="Jung H.Y."/>
            <person name="Kim M.K."/>
        </authorList>
    </citation>
    <scope>NUCLEOTIDE SEQUENCE [LARGE SCALE GENOMIC DNA]</scope>
    <source>
        <strain evidence="2 3">LCS9</strain>
    </source>
</reference>
<dbReference type="Proteomes" id="UP000077177">
    <property type="component" value="Chromosome"/>
</dbReference>
<feature type="transmembrane region" description="Helical" evidence="1">
    <location>
        <begin position="126"/>
        <end position="147"/>
    </location>
</feature>
<feature type="transmembrane region" description="Helical" evidence="1">
    <location>
        <begin position="214"/>
        <end position="235"/>
    </location>
</feature>
<sequence>MKQRYYSLDVFRGATVALMILVNNPGSWGHIYSPLEHAPWHGLTPTDLVFPFFLFAVGNAMAFVMPRLEAAGDAIFWKKVIKRTLLIFLIGLFLNWWPFSRFQDGQFLFSGWTWINGSGNLSGVRIFGVLQRIAVCYFFASVIIYYLKARGAFLAGLILLLVYWLLCVLGNPADPYSLTGWFGTNIDKAILGDVHMYRGEQFQGKPYIFDPEGLMSTIPAIVQVIFGYLVGDYILKKGKEAAVIDHQLEQVPNSDDHFKNYPSSINFHRVSLYVTLTGLFVAAMALLFTGYAWGLSFPVNKKIWTSSYVVLTTGMAMAILATLIYAIEVKGIRGWWTRFFDVFGKNALFVFALSAFLPKGLRLIRIPNGTNDAGQPIYTSPWSWMYDKVYKFIPGDPEIGSLAFALTVIFFMWAICYWMDKKRIYIKV</sequence>
<name>A0A172TZM5_9BACT</name>
<feature type="transmembrane region" description="Helical" evidence="1">
    <location>
        <begin position="10"/>
        <end position="28"/>
    </location>
</feature>
<dbReference type="AlphaFoldDB" id="A0A172TZM5"/>
<feature type="transmembrane region" description="Helical" evidence="1">
    <location>
        <begin position="399"/>
        <end position="419"/>
    </location>
</feature>
<protein>
    <submittedName>
        <fullName evidence="2">Membrane protein</fullName>
    </submittedName>
</protein>
<evidence type="ECO:0000256" key="1">
    <source>
        <dbReference type="SAM" id="Phobius"/>
    </source>
</evidence>
<dbReference type="STRING" id="1492898.SY85_20050"/>
<organism evidence="2 3">
    <name type="scientific">Flavisolibacter tropicus</name>
    <dbReference type="NCBI Taxonomy" id="1492898"/>
    <lineage>
        <taxon>Bacteria</taxon>
        <taxon>Pseudomonadati</taxon>
        <taxon>Bacteroidota</taxon>
        <taxon>Chitinophagia</taxon>
        <taxon>Chitinophagales</taxon>
        <taxon>Chitinophagaceae</taxon>
        <taxon>Flavisolibacter</taxon>
    </lineage>
</organism>
<dbReference type="PANTHER" id="PTHR31061">
    <property type="entry name" value="LD22376P"/>
    <property type="match status" value="1"/>
</dbReference>
<dbReference type="PANTHER" id="PTHR31061:SF24">
    <property type="entry name" value="LD22376P"/>
    <property type="match status" value="1"/>
</dbReference>
<keyword evidence="3" id="KW-1185">Reference proteome</keyword>
<dbReference type="RefSeq" id="WP_066406877.1">
    <property type="nucleotide sequence ID" value="NZ_CP011390.1"/>
</dbReference>
<proteinExistence type="predicted"/>
<accession>A0A172TZM5</accession>
<reference evidence="3" key="1">
    <citation type="submission" date="2015-01" db="EMBL/GenBank/DDBJ databases">
        <title>Flavisolibacter sp./LCS9/ whole genome sequencing.</title>
        <authorList>
            <person name="Kim M.K."/>
            <person name="Srinivasan S."/>
            <person name="Lee J.-J."/>
        </authorList>
    </citation>
    <scope>NUCLEOTIDE SEQUENCE [LARGE SCALE GENOMIC DNA]</scope>
    <source>
        <strain evidence="3">LCS9</strain>
    </source>
</reference>
<keyword evidence="1" id="KW-0472">Membrane</keyword>
<dbReference type="KEGG" id="fla:SY85_20050"/>
<feature type="transmembrane region" description="Helical" evidence="1">
    <location>
        <begin position="339"/>
        <end position="357"/>
    </location>
</feature>
<feature type="transmembrane region" description="Helical" evidence="1">
    <location>
        <begin position="305"/>
        <end position="327"/>
    </location>
</feature>
<dbReference type="OrthoDB" id="9788724at2"/>
<evidence type="ECO:0000313" key="2">
    <source>
        <dbReference type="EMBL" id="ANE52432.1"/>
    </source>
</evidence>
<feature type="transmembrane region" description="Helical" evidence="1">
    <location>
        <begin position="80"/>
        <end position="99"/>
    </location>
</feature>
<feature type="transmembrane region" description="Helical" evidence="1">
    <location>
        <begin position="270"/>
        <end position="293"/>
    </location>
</feature>
<keyword evidence="1" id="KW-1133">Transmembrane helix</keyword>